<keyword evidence="1" id="KW-1133">Transmembrane helix</keyword>
<keyword evidence="1" id="KW-0812">Transmembrane</keyword>
<keyword evidence="2" id="KW-0732">Signal</keyword>
<reference evidence="3" key="1">
    <citation type="journal article" date="2020" name="mSystems">
        <title>Genome- and Community-Level Interaction Insights into Carbon Utilization and Element Cycling Functions of Hydrothermarchaeota in Hydrothermal Sediment.</title>
        <authorList>
            <person name="Zhou Z."/>
            <person name="Liu Y."/>
            <person name="Xu W."/>
            <person name="Pan J."/>
            <person name="Luo Z.H."/>
            <person name="Li M."/>
        </authorList>
    </citation>
    <scope>NUCLEOTIDE SEQUENCE [LARGE SCALE GENOMIC DNA]</scope>
    <source>
        <strain evidence="3">HyVt-523</strain>
    </source>
</reference>
<feature type="signal peptide" evidence="2">
    <location>
        <begin position="1"/>
        <end position="23"/>
    </location>
</feature>
<proteinExistence type="predicted"/>
<dbReference type="EMBL" id="DRNZ01000107">
    <property type="protein sequence ID" value="HHO57851.1"/>
    <property type="molecule type" value="Genomic_DNA"/>
</dbReference>
<evidence type="ECO:0000256" key="1">
    <source>
        <dbReference type="SAM" id="Phobius"/>
    </source>
</evidence>
<accession>A0A7C5SRE5</accession>
<gene>
    <name evidence="3" type="ORF">ENJ85_01625</name>
</gene>
<dbReference type="AlphaFoldDB" id="A0A7C5SRE5"/>
<organism evidence="3">
    <name type="scientific">Oceanithermus profundus</name>
    <dbReference type="NCBI Taxonomy" id="187137"/>
    <lineage>
        <taxon>Bacteria</taxon>
        <taxon>Thermotogati</taxon>
        <taxon>Deinococcota</taxon>
        <taxon>Deinococci</taxon>
        <taxon>Thermales</taxon>
        <taxon>Thermaceae</taxon>
        <taxon>Oceanithermus</taxon>
    </lineage>
</organism>
<name>A0A7C5SRE5_9DEIN</name>
<feature type="transmembrane region" description="Helical" evidence="1">
    <location>
        <begin position="163"/>
        <end position="185"/>
    </location>
</feature>
<sequence>MTSKRWAWTVLFALLAGLAWGHAEPVQVVVVVTPAGQELKIDVQMVGEVSTLPIRGAVVEARFYARTPELQKLLDEGGGSVSQAGDPDLLGVPVASVPLEEPKEGGYRGALPAPPPGDYVLAVVDTTFKGEAAVAAKPLRLPLPPTGATLALQLPETTTPNRYLLYALLGLALPALVGIGFALAARGERKAD</sequence>
<dbReference type="Proteomes" id="UP000886105">
    <property type="component" value="Unassembled WGS sequence"/>
</dbReference>
<evidence type="ECO:0000313" key="3">
    <source>
        <dbReference type="EMBL" id="HHO57851.1"/>
    </source>
</evidence>
<keyword evidence="1" id="KW-0472">Membrane</keyword>
<protein>
    <submittedName>
        <fullName evidence="3">Uncharacterized protein</fullName>
    </submittedName>
</protein>
<evidence type="ECO:0000256" key="2">
    <source>
        <dbReference type="SAM" id="SignalP"/>
    </source>
</evidence>
<feature type="chain" id="PRO_5027589116" evidence="2">
    <location>
        <begin position="24"/>
        <end position="192"/>
    </location>
</feature>
<comment type="caution">
    <text evidence="3">The sequence shown here is derived from an EMBL/GenBank/DDBJ whole genome shotgun (WGS) entry which is preliminary data.</text>
</comment>